<dbReference type="EC" id="1.1.1.3" evidence="4"/>
<dbReference type="Gene3D" id="3.30.360.10">
    <property type="entry name" value="Dihydrodipicolinate Reductase, domain 2"/>
    <property type="match status" value="1"/>
</dbReference>
<dbReference type="GO" id="GO:0004412">
    <property type="term" value="F:homoserine dehydrogenase activity"/>
    <property type="evidence" value="ECO:0007669"/>
    <property type="project" value="UniProtKB-EC"/>
</dbReference>
<keyword evidence="9" id="KW-0486">Methionine biosynthesis</keyword>
<name>A0A009Q718_ACIBA</name>
<feature type="domain" description="Homoserine dehydrogenase catalytic" evidence="13">
    <location>
        <begin position="149"/>
        <end position="325"/>
    </location>
</feature>
<comment type="pathway">
    <text evidence="1">Amino-acid biosynthesis; L-threonine biosynthesis; L-threonine from L-aspartate: step 3/5.</text>
</comment>
<dbReference type="PATRIC" id="fig|1310607.3.peg.3055"/>
<comment type="catalytic activity">
    <reaction evidence="10">
        <text>L-homoserine + NAD(+) = L-aspartate 4-semialdehyde + NADH + H(+)</text>
        <dbReference type="Rhea" id="RHEA:15757"/>
        <dbReference type="ChEBI" id="CHEBI:15378"/>
        <dbReference type="ChEBI" id="CHEBI:57476"/>
        <dbReference type="ChEBI" id="CHEBI:57540"/>
        <dbReference type="ChEBI" id="CHEBI:57945"/>
        <dbReference type="ChEBI" id="CHEBI:537519"/>
        <dbReference type="EC" id="1.1.1.3"/>
    </reaction>
    <physiologicalReaction direction="right-to-left" evidence="10">
        <dbReference type="Rhea" id="RHEA:15759"/>
    </physiologicalReaction>
</comment>
<evidence type="ECO:0000256" key="8">
    <source>
        <dbReference type="ARBA" id="ARBA00023002"/>
    </source>
</evidence>
<dbReference type="Proteomes" id="UP000021108">
    <property type="component" value="Unassembled WGS sequence"/>
</dbReference>
<sequence length="344" mass="37485">MKRINVAICGFGRIGQQIAELLLNRSTYYKQKYQIDARLVGVCNSSSGLIDQEGLQASKWLDKTQYQAGLTEQKFLEQVQADVIIETGPSDYVTGGKGLFYLNYALTHSMNAIAVSKGALVVEGKKLINLAHQHNKKLFFSGATAAALPTVDLFEYNLAGCQILEIEGVFTGTTNFILNDMLQHECAFTESLEKAQARGIAEPNSSFDVDGWDTAAKITILANTVLGADVKIQDIPRQGISHVTADHIRDWKKGNVIPRLVGFIHIKNQQIQTGVELRLVPANHPFAHLQGSNKCIRVLTQEMGEFVVSGGASAPLATAAAALKDFELMRLCCTNLASKAYSAI</sequence>
<dbReference type="PANTHER" id="PTHR43331:SF1">
    <property type="entry name" value="HOMOSERINE DEHYDROGENASE"/>
    <property type="match status" value="1"/>
</dbReference>
<accession>A0A009Q718</accession>
<keyword evidence="12" id="KW-0521">NADP</keyword>
<evidence type="ECO:0000256" key="11">
    <source>
        <dbReference type="PIRSR" id="PIRSR036497-1"/>
    </source>
</evidence>
<dbReference type="UniPathway" id="UPA00050">
    <property type="reaction ID" value="UER00063"/>
</dbReference>
<dbReference type="GO" id="GO:0050661">
    <property type="term" value="F:NADP binding"/>
    <property type="evidence" value="ECO:0007669"/>
    <property type="project" value="InterPro"/>
</dbReference>
<dbReference type="PANTHER" id="PTHR43331">
    <property type="entry name" value="HOMOSERINE DEHYDROGENASE"/>
    <property type="match status" value="1"/>
</dbReference>
<comment type="pathway">
    <text evidence="2">Amino-acid biosynthesis; L-methionine biosynthesis via de novo pathway; L-homoserine from L-aspartate: step 3/3.</text>
</comment>
<gene>
    <name evidence="15" type="ORF">J506_3155</name>
</gene>
<dbReference type="InterPro" id="IPR036291">
    <property type="entry name" value="NAD(P)-bd_dom_sf"/>
</dbReference>
<dbReference type="Pfam" id="PF00742">
    <property type="entry name" value="Homoserine_dh"/>
    <property type="match status" value="1"/>
</dbReference>
<dbReference type="GO" id="GO:0009088">
    <property type="term" value="P:threonine biosynthetic process"/>
    <property type="evidence" value="ECO:0007669"/>
    <property type="project" value="UniProtKB-UniPathway"/>
</dbReference>
<dbReference type="InterPro" id="IPR001342">
    <property type="entry name" value="HDH_cat"/>
</dbReference>
<dbReference type="FunFam" id="3.30.360.10:FF:000005">
    <property type="entry name" value="Homoserine dehydrogenase"/>
    <property type="match status" value="1"/>
</dbReference>
<dbReference type="Pfam" id="PF03447">
    <property type="entry name" value="NAD_binding_3"/>
    <property type="match status" value="1"/>
</dbReference>
<proteinExistence type="inferred from homology"/>
<evidence type="ECO:0000256" key="12">
    <source>
        <dbReference type="PIRSR" id="PIRSR036497-2"/>
    </source>
</evidence>
<reference evidence="15 16" key="1">
    <citation type="submission" date="2014-02" db="EMBL/GenBank/DDBJ databases">
        <title>Comparative genomics and transcriptomics to identify genetic mechanisms underlying the emergence of carbapenem resistant Acinetobacter baumannii (CRAb).</title>
        <authorList>
            <person name="Harris A.D."/>
            <person name="Johnson K.J."/>
            <person name="George J."/>
            <person name="Shefchek K."/>
            <person name="Daugherty S.C."/>
            <person name="Parankush S."/>
            <person name="Sadzewicz L."/>
            <person name="Tallon L."/>
            <person name="Sengamalay N."/>
            <person name="Hazen T.H."/>
            <person name="Rasko D.A."/>
        </authorList>
    </citation>
    <scope>NUCLEOTIDE SEQUENCE [LARGE SCALE GENOMIC DNA]</scope>
    <source>
        <strain evidence="15 16">625974</strain>
    </source>
</reference>
<dbReference type="UniPathway" id="UPA00051">
    <property type="reaction ID" value="UER00465"/>
</dbReference>
<dbReference type="RefSeq" id="WP_049594718.1">
    <property type="nucleotide sequence ID" value="NZ_JEXD01000035.1"/>
</dbReference>
<evidence type="ECO:0000313" key="16">
    <source>
        <dbReference type="Proteomes" id="UP000021108"/>
    </source>
</evidence>
<evidence type="ECO:0000259" key="14">
    <source>
        <dbReference type="Pfam" id="PF03447"/>
    </source>
</evidence>
<dbReference type="GO" id="GO:0009086">
    <property type="term" value="P:methionine biosynthetic process"/>
    <property type="evidence" value="ECO:0007669"/>
    <property type="project" value="UniProtKB-KW"/>
</dbReference>
<keyword evidence="6" id="KW-0028">Amino-acid biosynthesis</keyword>
<dbReference type="EMBL" id="JEXD01000035">
    <property type="protein sequence ID" value="EXC05537.1"/>
    <property type="molecule type" value="Genomic_DNA"/>
</dbReference>
<dbReference type="SUPFAM" id="SSF51735">
    <property type="entry name" value="NAD(P)-binding Rossmann-fold domains"/>
    <property type="match status" value="1"/>
</dbReference>
<dbReference type="Gene3D" id="3.40.50.720">
    <property type="entry name" value="NAD(P)-binding Rossmann-like Domain"/>
    <property type="match status" value="1"/>
</dbReference>
<feature type="active site" description="Proton donor" evidence="11">
    <location>
        <position position="217"/>
    </location>
</feature>
<feature type="domain" description="Aspartate/homoserine dehydrogenase NAD-binding" evidence="14">
    <location>
        <begin position="10"/>
        <end position="140"/>
    </location>
</feature>
<dbReference type="InterPro" id="IPR022697">
    <property type="entry name" value="HDH_short"/>
</dbReference>
<organism evidence="15 16">
    <name type="scientific">Acinetobacter baumannii 625974</name>
    <dbReference type="NCBI Taxonomy" id="1310607"/>
    <lineage>
        <taxon>Bacteria</taxon>
        <taxon>Pseudomonadati</taxon>
        <taxon>Pseudomonadota</taxon>
        <taxon>Gammaproteobacteria</taxon>
        <taxon>Moraxellales</taxon>
        <taxon>Moraxellaceae</taxon>
        <taxon>Acinetobacter</taxon>
        <taxon>Acinetobacter calcoaceticus/baumannii complex</taxon>
    </lineage>
</organism>
<evidence type="ECO:0000313" key="15">
    <source>
        <dbReference type="EMBL" id="EXC05537.1"/>
    </source>
</evidence>
<feature type="binding site" evidence="12">
    <location>
        <position position="202"/>
    </location>
    <ligand>
        <name>L-homoserine</name>
        <dbReference type="ChEBI" id="CHEBI:57476"/>
    </ligand>
</feature>
<evidence type="ECO:0000259" key="13">
    <source>
        <dbReference type="Pfam" id="PF00742"/>
    </source>
</evidence>
<dbReference type="SUPFAM" id="SSF55347">
    <property type="entry name" value="Glyceraldehyde-3-phosphate dehydrogenase-like, C-terminal domain"/>
    <property type="match status" value="1"/>
</dbReference>
<evidence type="ECO:0000256" key="10">
    <source>
        <dbReference type="ARBA" id="ARBA00049031"/>
    </source>
</evidence>
<keyword evidence="8" id="KW-0560">Oxidoreductase</keyword>
<dbReference type="AlphaFoldDB" id="A0A009Q718"/>
<evidence type="ECO:0000256" key="6">
    <source>
        <dbReference type="ARBA" id="ARBA00022605"/>
    </source>
</evidence>
<dbReference type="InterPro" id="IPR005106">
    <property type="entry name" value="Asp/hSer_DH_NAD-bd"/>
</dbReference>
<feature type="binding site" evidence="12">
    <location>
        <position position="117"/>
    </location>
    <ligand>
        <name>NADPH</name>
        <dbReference type="ChEBI" id="CHEBI:57783"/>
    </ligand>
</feature>
<evidence type="ECO:0000256" key="2">
    <source>
        <dbReference type="ARBA" id="ARBA00005062"/>
    </source>
</evidence>
<comment type="similarity">
    <text evidence="3">Belongs to the homoserine dehydrogenase family.</text>
</comment>
<evidence type="ECO:0000256" key="5">
    <source>
        <dbReference type="ARBA" id="ARBA00013376"/>
    </source>
</evidence>
<evidence type="ECO:0000256" key="7">
    <source>
        <dbReference type="ARBA" id="ARBA00022697"/>
    </source>
</evidence>
<keyword evidence="7" id="KW-0791">Threonine biosynthesis</keyword>
<protein>
    <recommendedName>
        <fullName evidence="5">Homoserine dehydrogenase</fullName>
        <ecNumber evidence="4">1.1.1.3</ecNumber>
    </recommendedName>
</protein>
<comment type="caution">
    <text evidence="15">The sequence shown here is derived from an EMBL/GenBank/DDBJ whole genome shotgun (WGS) entry which is preliminary data.</text>
</comment>
<evidence type="ECO:0000256" key="3">
    <source>
        <dbReference type="ARBA" id="ARBA00006753"/>
    </source>
</evidence>
<evidence type="ECO:0000256" key="1">
    <source>
        <dbReference type="ARBA" id="ARBA00005056"/>
    </source>
</evidence>
<dbReference type="PIRSF" id="PIRSF036497">
    <property type="entry name" value="HDH_short"/>
    <property type="match status" value="1"/>
</dbReference>
<feature type="binding site" evidence="12">
    <location>
        <begin position="10"/>
        <end position="15"/>
    </location>
    <ligand>
        <name>NADP(+)</name>
        <dbReference type="ChEBI" id="CHEBI:58349"/>
    </ligand>
</feature>
<evidence type="ECO:0000256" key="4">
    <source>
        <dbReference type="ARBA" id="ARBA00013213"/>
    </source>
</evidence>
<evidence type="ECO:0000256" key="9">
    <source>
        <dbReference type="ARBA" id="ARBA00023167"/>
    </source>
</evidence>